<proteinExistence type="inferred from homology"/>
<evidence type="ECO:0000313" key="8">
    <source>
        <dbReference type="EMBL" id="EES52549.1"/>
    </source>
</evidence>
<dbReference type="Gene3D" id="2.40.50.140">
    <property type="entry name" value="Nucleic acid-binding proteins"/>
    <property type="match status" value="1"/>
</dbReference>
<evidence type="ECO:0000259" key="7">
    <source>
        <dbReference type="Pfam" id="PF01330"/>
    </source>
</evidence>
<dbReference type="Gene3D" id="1.10.150.20">
    <property type="entry name" value="5' to 3' exonuclease, C-terminal subdomain"/>
    <property type="match status" value="1"/>
</dbReference>
<dbReference type="NCBIfam" id="TIGR00084">
    <property type="entry name" value="ruvA"/>
    <property type="match status" value="1"/>
</dbReference>
<keyword evidence="8" id="KW-0547">Nucleotide-binding</keyword>
<dbReference type="SUPFAM" id="SSF47781">
    <property type="entry name" value="RuvA domain 2-like"/>
    <property type="match status" value="1"/>
</dbReference>
<dbReference type="AlphaFoldDB" id="C6HXT7"/>
<keyword evidence="5 6" id="KW-0234">DNA repair</keyword>
<keyword evidence="1 6" id="KW-0963">Cytoplasm</keyword>
<dbReference type="GO" id="GO:0000400">
    <property type="term" value="F:four-way junction DNA binding"/>
    <property type="evidence" value="ECO:0007669"/>
    <property type="project" value="UniProtKB-UniRule"/>
</dbReference>
<evidence type="ECO:0000313" key="9">
    <source>
        <dbReference type="Proteomes" id="UP000009374"/>
    </source>
</evidence>
<reference evidence="8 9" key="1">
    <citation type="journal article" date="2009" name="Appl. Environ. Microbiol.">
        <title>Community genomic and proteomic analyses of chemoautotrophic iron-oxidizing "Leptospirillum rubarum" (Group II) and "Leptospirillum ferrodiazotrophum" (Group III) bacteria in acid mine drainage biofilms.</title>
        <authorList>
            <person name="Goltsman D.S."/>
            <person name="Denef V.J."/>
            <person name="Singer S.W."/>
            <person name="VerBerkmoes N.C."/>
            <person name="Lefsrud M."/>
            <person name="Mueller R.S."/>
            <person name="Dick G.J."/>
            <person name="Sun C.L."/>
            <person name="Wheeler K.E."/>
            <person name="Zemla A."/>
            <person name="Baker B.J."/>
            <person name="Hauser L."/>
            <person name="Land M."/>
            <person name="Shah M.B."/>
            <person name="Thelen M.P."/>
            <person name="Hettich R.L."/>
            <person name="Banfield J.F."/>
        </authorList>
    </citation>
    <scope>NUCLEOTIDE SEQUENCE [LARGE SCALE GENOMIC DNA]</scope>
</reference>
<dbReference type="GO" id="GO:0009378">
    <property type="term" value="F:four-way junction helicase activity"/>
    <property type="evidence" value="ECO:0007669"/>
    <property type="project" value="InterPro"/>
</dbReference>
<dbReference type="HAMAP" id="MF_00031">
    <property type="entry name" value="DNA_HJ_migration_RuvA"/>
    <property type="match status" value="1"/>
</dbReference>
<dbReference type="EMBL" id="GG693875">
    <property type="protein sequence ID" value="EES52549.1"/>
    <property type="molecule type" value="Genomic_DNA"/>
</dbReference>
<dbReference type="GO" id="GO:0005737">
    <property type="term" value="C:cytoplasm"/>
    <property type="evidence" value="ECO:0007669"/>
    <property type="project" value="UniProtKB-SubCell"/>
</dbReference>
<keyword evidence="3 6" id="KW-0238">DNA-binding</keyword>
<dbReference type="GO" id="GO:0005524">
    <property type="term" value="F:ATP binding"/>
    <property type="evidence" value="ECO:0007669"/>
    <property type="project" value="InterPro"/>
</dbReference>
<dbReference type="InterPro" id="IPR000085">
    <property type="entry name" value="RuvA"/>
</dbReference>
<dbReference type="InterPro" id="IPR013849">
    <property type="entry name" value="DNA_helicase_Holl-junc_RuvA_I"/>
</dbReference>
<comment type="domain">
    <text evidence="6">Has three domains with a flexible linker between the domains II and III and assumes an 'L' shape. Domain III is highly mobile and contacts RuvB.</text>
</comment>
<sequence>MIARLFGTIEETGSDWVILRAGAVGYRVLLSPYAMSQLSAREKEISLRTFLLWGEHQETPLLVGFLDAAEEELFHEIRRIGGLGPTKAIRMISLPPGSFWEAIASGDVGRLRKLKGVGETTAKKLVSELRDRVPSLISASPADSLSSGGSPLPEGPLSPRGAVAAVREVLVAQFGHSPSEADAMIRRALSRNPSARTEEELFHEVYRHGVD</sequence>
<dbReference type="InterPro" id="IPR010994">
    <property type="entry name" value="RuvA_2-like"/>
</dbReference>
<dbReference type="Pfam" id="PF01330">
    <property type="entry name" value="RuvA_N"/>
    <property type="match status" value="1"/>
</dbReference>
<dbReference type="GO" id="GO:0048476">
    <property type="term" value="C:Holliday junction resolvase complex"/>
    <property type="evidence" value="ECO:0007669"/>
    <property type="project" value="UniProtKB-UniRule"/>
</dbReference>
<name>C6HXT7_9BACT</name>
<keyword evidence="4 6" id="KW-0233">DNA recombination</keyword>
<gene>
    <name evidence="6" type="primary">ruvA</name>
    <name evidence="8" type="ORF">UBAL3_93200050</name>
</gene>
<comment type="subcellular location">
    <subcellularLocation>
        <location evidence="6">Cytoplasm</location>
    </subcellularLocation>
</comment>
<protein>
    <recommendedName>
        <fullName evidence="6">Holliday junction branch migration complex subunit RuvA</fullName>
    </recommendedName>
</protein>
<evidence type="ECO:0000256" key="3">
    <source>
        <dbReference type="ARBA" id="ARBA00023125"/>
    </source>
</evidence>
<comment type="similarity">
    <text evidence="6">Belongs to the RuvA family.</text>
</comment>
<feature type="region of interest" description="Domain III" evidence="6">
    <location>
        <begin position="163"/>
        <end position="211"/>
    </location>
</feature>
<dbReference type="InterPro" id="IPR012340">
    <property type="entry name" value="NA-bd_OB-fold"/>
</dbReference>
<keyword evidence="8" id="KW-0378">Hydrolase</keyword>
<comment type="function">
    <text evidence="6">The RuvA-RuvB-RuvC complex processes Holliday junction (HJ) DNA during genetic recombination and DNA repair, while the RuvA-RuvB complex plays an important role in the rescue of blocked DNA replication forks via replication fork reversal (RFR). RuvA specifically binds to HJ cruciform DNA, conferring on it an open structure. The RuvB hexamer acts as an ATP-dependent pump, pulling dsDNA into and through the RuvAB complex. HJ branch migration allows RuvC to scan DNA until it finds its consensus sequence, where it cleaves and resolves the cruciform DNA.</text>
</comment>
<evidence type="ECO:0000256" key="2">
    <source>
        <dbReference type="ARBA" id="ARBA00022763"/>
    </source>
</evidence>
<accession>C6HXT7</accession>
<dbReference type="SUPFAM" id="SSF50249">
    <property type="entry name" value="Nucleic acid-binding proteins"/>
    <property type="match status" value="1"/>
</dbReference>
<comment type="caution">
    <text evidence="6">Lacks conserved residue(s) required for the propagation of feature annotation.</text>
</comment>
<feature type="domain" description="DNA helicase Holliday junction RuvA type" evidence="7">
    <location>
        <begin position="1"/>
        <end position="56"/>
    </location>
</feature>
<dbReference type="Proteomes" id="UP000009374">
    <property type="component" value="Unassembled WGS sequence"/>
</dbReference>
<evidence type="ECO:0000256" key="5">
    <source>
        <dbReference type="ARBA" id="ARBA00023204"/>
    </source>
</evidence>
<evidence type="ECO:0000256" key="4">
    <source>
        <dbReference type="ARBA" id="ARBA00023172"/>
    </source>
</evidence>
<dbReference type="GO" id="GO:0006310">
    <property type="term" value="P:DNA recombination"/>
    <property type="evidence" value="ECO:0007669"/>
    <property type="project" value="UniProtKB-UniRule"/>
</dbReference>
<comment type="subunit">
    <text evidence="6">Homotetramer. Forms an RuvA(8)-RuvB(12)-Holliday junction (HJ) complex. HJ DNA is sandwiched between 2 RuvA tetramers; dsDNA enters through RuvA and exits via RuvB. An RuvB hexamer assembles on each DNA strand where it exits the tetramer. Each RuvB hexamer is contacted by two RuvA subunits (via domain III) on 2 adjacent RuvB subunits; this complex drives branch migration. In the full resolvosome a probable DNA-RuvA(4)-RuvB(12)-RuvC(2) complex forms which resolves the HJ.</text>
</comment>
<dbReference type="GO" id="GO:0006281">
    <property type="term" value="P:DNA repair"/>
    <property type="evidence" value="ECO:0007669"/>
    <property type="project" value="UniProtKB-UniRule"/>
</dbReference>
<organism evidence="8 9">
    <name type="scientific">Leptospirillum ferrodiazotrophum</name>
    <dbReference type="NCBI Taxonomy" id="412449"/>
    <lineage>
        <taxon>Bacteria</taxon>
        <taxon>Pseudomonadati</taxon>
        <taxon>Nitrospirota</taxon>
        <taxon>Nitrospiria</taxon>
        <taxon>Nitrospirales</taxon>
        <taxon>Nitrospiraceae</taxon>
        <taxon>Leptospirillum</taxon>
    </lineage>
</organism>
<keyword evidence="8" id="KW-0347">Helicase</keyword>
<keyword evidence="2 6" id="KW-0227">DNA damage</keyword>
<dbReference type="Pfam" id="PF14520">
    <property type="entry name" value="HHH_5"/>
    <property type="match status" value="1"/>
</dbReference>
<evidence type="ECO:0000256" key="1">
    <source>
        <dbReference type="ARBA" id="ARBA00022490"/>
    </source>
</evidence>
<keyword evidence="8" id="KW-0067">ATP-binding</keyword>
<evidence type="ECO:0000256" key="6">
    <source>
        <dbReference type="HAMAP-Rule" id="MF_00031"/>
    </source>
</evidence>
<keyword evidence="9" id="KW-1185">Reference proteome</keyword>